<reference evidence="1 2" key="1">
    <citation type="submission" date="2015-04" db="EMBL/GenBank/DDBJ databases">
        <title>Complete genome of flavobacterium.</title>
        <authorList>
            <person name="Kwon Y.M."/>
            <person name="Kim S.-J."/>
        </authorList>
    </citation>
    <scope>NUCLEOTIDE SEQUENCE [LARGE SCALE GENOMIC DNA]</scope>
    <source>
        <strain evidence="1 2">DK169</strain>
    </source>
</reference>
<dbReference type="PATRIC" id="fig|1547436.3.peg.773"/>
<organism evidence="1 2">
    <name type="scientific">Flagellimonas eckloniae</name>
    <dbReference type="NCBI Taxonomy" id="346185"/>
    <lineage>
        <taxon>Bacteria</taxon>
        <taxon>Pseudomonadati</taxon>
        <taxon>Bacteroidota</taxon>
        <taxon>Flavobacteriia</taxon>
        <taxon>Flavobacteriales</taxon>
        <taxon>Flavobacteriaceae</taxon>
        <taxon>Flagellimonas</taxon>
    </lineage>
</organism>
<evidence type="ECO:0000313" key="2">
    <source>
        <dbReference type="Proteomes" id="UP000050827"/>
    </source>
</evidence>
<comment type="caution">
    <text evidence="1">The sequence shown here is derived from an EMBL/GenBank/DDBJ whole genome shotgun (WGS) entry which is preliminary data.</text>
</comment>
<sequence>MTAVRSISWLAQLNKPVLGGLYLGQKPPGFTAIPFAPGIVNTEHRELSGFFSPDLKEFYFNRNGGSYEKHALVVFKNIENQWSESYVMPRIGRPVFSPDGKTMHLGKKYMVRTETGWSEVKSLGSYFDDIRIMRLTSSSKGTFVFDEVGSKDGDGVIRYSRLINGKREAPKPFGKEINTGKFNAHPFIAPDESYMIWDGERASGYGDSDLYISFQEKDGLWGEAINLGSSINTEAWESTAFVTPDGKYLFFNRNVGSSDYENIDIFWVDAKVIEDLRPKP</sequence>
<dbReference type="AlphaFoldDB" id="A0A0Q1BLI9"/>
<name>A0A0Q1BLI9_9FLAO</name>
<gene>
    <name evidence="1" type="ORF">AAY42_03700</name>
</gene>
<keyword evidence="2" id="KW-1185">Reference proteome</keyword>
<evidence type="ECO:0000313" key="1">
    <source>
        <dbReference type="EMBL" id="KQC31592.1"/>
    </source>
</evidence>
<proteinExistence type="predicted"/>
<dbReference type="STRING" id="346185.AAY42_03700"/>
<dbReference type="EMBL" id="LCTZ01000002">
    <property type="protein sequence ID" value="KQC31592.1"/>
    <property type="molecule type" value="Genomic_DNA"/>
</dbReference>
<dbReference type="SUPFAM" id="SSF82171">
    <property type="entry name" value="DPP6 N-terminal domain-like"/>
    <property type="match status" value="1"/>
</dbReference>
<protein>
    <submittedName>
        <fullName evidence="1">Uncharacterized protein</fullName>
    </submittedName>
</protein>
<dbReference type="InterPro" id="IPR011659">
    <property type="entry name" value="WD40"/>
</dbReference>
<accession>A0A0Q1BLI9</accession>
<dbReference type="Proteomes" id="UP000050827">
    <property type="component" value="Unassembled WGS sequence"/>
</dbReference>
<dbReference type="Pfam" id="PF07676">
    <property type="entry name" value="PD40"/>
    <property type="match status" value="2"/>
</dbReference>